<dbReference type="PROSITE" id="PS00903">
    <property type="entry name" value="CYT_DCMP_DEAMINASES_1"/>
    <property type="match status" value="1"/>
</dbReference>
<name>A0A3G4ZTV4_9VIRU</name>
<dbReference type="GO" id="GO:0004132">
    <property type="term" value="F:dCMP deaminase activity"/>
    <property type="evidence" value="ECO:0007669"/>
    <property type="project" value="InterPro"/>
</dbReference>
<keyword evidence="4" id="KW-0378">Hydrolase</keyword>
<evidence type="ECO:0000256" key="1">
    <source>
        <dbReference type="ARBA" id="ARBA00001947"/>
    </source>
</evidence>
<keyword evidence="5 7" id="KW-0862">Zinc</keyword>
<evidence type="ECO:0000259" key="8">
    <source>
        <dbReference type="PROSITE" id="PS51747"/>
    </source>
</evidence>
<comment type="cofactor">
    <cofactor evidence="1 7">
        <name>Zn(2+)</name>
        <dbReference type="ChEBI" id="CHEBI:29105"/>
    </cofactor>
</comment>
<protein>
    <submittedName>
        <fullName evidence="9">dCMP deaminase</fullName>
    </submittedName>
</protein>
<comment type="similarity">
    <text evidence="2">Belongs to the cytidine and deoxycytidylate deaminase family.</text>
</comment>
<feature type="binding site" evidence="7">
    <location>
        <position position="112"/>
    </location>
    <ligand>
        <name>Zn(2+)</name>
        <dbReference type="ChEBI" id="CHEBI:29105"/>
        <note>catalytic</note>
    </ligand>
</feature>
<gene>
    <name evidence="9" type="ORF">Edafosvirus10_7</name>
</gene>
<dbReference type="Gene3D" id="3.40.140.10">
    <property type="entry name" value="Cytidine Deaminase, domain 2"/>
    <property type="match status" value="1"/>
</dbReference>
<proteinExistence type="inferred from homology"/>
<evidence type="ECO:0000256" key="6">
    <source>
        <dbReference type="PIRSR" id="PIRSR006019-1"/>
    </source>
</evidence>
<dbReference type="PANTHER" id="PTHR11086">
    <property type="entry name" value="DEOXYCYTIDYLATE DEAMINASE-RELATED"/>
    <property type="match status" value="1"/>
</dbReference>
<dbReference type="GO" id="GO:0006220">
    <property type="term" value="P:pyrimidine nucleotide metabolic process"/>
    <property type="evidence" value="ECO:0007669"/>
    <property type="project" value="InterPro"/>
</dbReference>
<dbReference type="PANTHER" id="PTHR11086:SF18">
    <property type="entry name" value="DEOXYCYTIDYLATE DEAMINASE"/>
    <property type="match status" value="1"/>
</dbReference>
<organism evidence="9">
    <name type="scientific">Edafosvirus sp</name>
    <dbReference type="NCBI Taxonomy" id="2487765"/>
    <lineage>
        <taxon>Viruses</taxon>
        <taxon>Varidnaviria</taxon>
        <taxon>Bamfordvirae</taxon>
        <taxon>Nucleocytoviricota</taxon>
        <taxon>Megaviricetes</taxon>
        <taxon>Imitervirales</taxon>
        <taxon>Mimiviridae</taxon>
        <taxon>Klosneuvirinae</taxon>
    </lineage>
</organism>
<dbReference type="EMBL" id="MK072075">
    <property type="protein sequence ID" value="AYV78332.1"/>
    <property type="molecule type" value="Genomic_DNA"/>
</dbReference>
<evidence type="ECO:0000256" key="3">
    <source>
        <dbReference type="ARBA" id="ARBA00022723"/>
    </source>
</evidence>
<evidence type="ECO:0000313" key="9">
    <source>
        <dbReference type="EMBL" id="AYV78332.1"/>
    </source>
</evidence>
<dbReference type="InterPro" id="IPR015517">
    <property type="entry name" value="dCMP_deaminase-rel"/>
</dbReference>
<evidence type="ECO:0000256" key="4">
    <source>
        <dbReference type="ARBA" id="ARBA00022801"/>
    </source>
</evidence>
<keyword evidence="3 7" id="KW-0479">Metal-binding</keyword>
<feature type="binding site" evidence="7">
    <location>
        <position position="109"/>
    </location>
    <ligand>
        <name>Zn(2+)</name>
        <dbReference type="ChEBI" id="CHEBI:29105"/>
        <note>catalytic</note>
    </ligand>
</feature>
<dbReference type="GO" id="GO:0008270">
    <property type="term" value="F:zinc ion binding"/>
    <property type="evidence" value="ECO:0007669"/>
    <property type="project" value="InterPro"/>
</dbReference>
<dbReference type="SUPFAM" id="SSF53927">
    <property type="entry name" value="Cytidine deaminase-like"/>
    <property type="match status" value="1"/>
</dbReference>
<evidence type="ECO:0000256" key="7">
    <source>
        <dbReference type="PIRSR" id="PIRSR006019-2"/>
    </source>
</evidence>
<dbReference type="InterPro" id="IPR016192">
    <property type="entry name" value="APOBEC/CMP_deaminase_Zn-bd"/>
</dbReference>
<dbReference type="Pfam" id="PF00383">
    <property type="entry name" value="dCMP_cyt_deam_1"/>
    <property type="match status" value="1"/>
</dbReference>
<dbReference type="InterPro" id="IPR002125">
    <property type="entry name" value="CMP_dCMP_dom"/>
</dbReference>
<feature type="domain" description="CMP/dCMP-type deaminase" evidence="8">
    <location>
        <begin position="20"/>
        <end position="152"/>
    </location>
</feature>
<evidence type="ECO:0000256" key="2">
    <source>
        <dbReference type="ARBA" id="ARBA00006576"/>
    </source>
</evidence>
<dbReference type="InterPro" id="IPR016193">
    <property type="entry name" value="Cytidine_deaminase-like"/>
</dbReference>
<feature type="binding site" evidence="7">
    <location>
        <position position="81"/>
    </location>
    <ligand>
        <name>Zn(2+)</name>
        <dbReference type="ChEBI" id="CHEBI:29105"/>
        <note>catalytic</note>
    </ligand>
</feature>
<dbReference type="CDD" id="cd01286">
    <property type="entry name" value="deoxycytidylate_deaminase"/>
    <property type="match status" value="1"/>
</dbReference>
<dbReference type="InterPro" id="IPR016473">
    <property type="entry name" value="dCMP_deaminase"/>
</dbReference>
<dbReference type="PIRSF" id="PIRSF006019">
    <property type="entry name" value="dCMP_deaminase"/>
    <property type="match status" value="1"/>
</dbReference>
<dbReference type="PROSITE" id="PS51747">
    <property type="entry name" value="CYT_DCMP_DEAMINASES_2"/>
    <property type="match status" value="1"/>
</dbReference>
<sequence length="152" mass="16874">MSISVKTLLDNIKKLDRRPNWNEYFMLVANLIAKRSTCERLHVGCVIVKDNRIIATGYNGHVPGAAHESAIEDGHEQLTIHAETNAVGGPAQKDGGVKDATVYVTHFPCINCTKTLIAAGIKEIVYEEDYNNNKNCYKLFSLANVNVKKFII</sequence>
<dbReference type="InterPro" id="IPR035105">
    <property type="entry name" value="Deoxycytidylate_deaminase_dom"/>
</dbReference>
<accession>A0A3G4ZTV4</accession>
<feature type="active site" description="Proton donor" evidence="6">
    <location>
        <position position="83"/>
    </location>
</feature>
<reference evidence="9" key="1">
    <citation type="submission" date="2018-10" db="EMBL/GenBank/DDBJ databases">
        <title>Hidden diversity of soil giant viruses.</title>
        <authorList>
            <person name="Schulz F."/>
            <person name="Alteio L."/>
            <person name="Goudeau D."/>
            <person name="Ryan E.M."/>
            <person name="Malmstrom R.R."/>
            <person name="Blanchard J."/>
            <person name="Woyke T."/>
        </authorList>
    </citation>
    <scope>NUCLEOTIDE SEQUENCE</scope>
    <source>
        <strain evidence="9">EDV1</strain>
    </source>
</reference>
<evidence type="ECO:0000256" key="5">
    <source>
        <dbReference type="ARBA" id="ARBA00022833"/>
    </source>
</evidence>